<proteinExistence type="predicted"/>
<dbReference type="EMBL" id="GITU01010994">
    <property type="protein sequence ID" value="MBC1179697.1"/>
    <property type="molecule type" value="Transcribed_RNA"/>
</dbReference>
<keyword evidence="1" id="KW-0472">Membrane</keyword>
<keyword evidence="1" id="KW-1133">Transmembrane helix</keyword>
<protein>
    <submittedName>
        <fullName evidence="2">Uncharacterized protein</fullName>
    </submittedName>
</protein>
<dbReference type="AlphaFoldDB" id="A0A7G3B5D8"/>
<name>A0A7G3B5D8_LUTLO</name>
<evidence type="ECO:0000256" key="1">
    <source>
        <dbReference type="SAM" id="Phobius"/>
    </source>
</evidence>
<organism evidence="2">
    <name type="scientific">Lutzomyia longipalpis</name>
    <name type="common">Sand fly</name>
    <dbReference type="NCBI Taxonomy" id="7200"/>
    <lineage>
        <taxon>Eukaryota</taxon>
        <taxon>Metazoa</taxon>
        <taxon>Ecdysozoa</taxon>
        <taxon>Arthropoda</taxon>
        <taxon>Hexapoda</taxon>
        <taxon>Insecta</taxon>
        <taxon>Pterygota</taxon>
        <taxon>Neoptera</taxon>
        <taxon>Endopterygota</taxon>
        <taxon>Diptera</taxon>
        <taxon>Nematocera</taxon>
        <taxon>Psychodoidea</taxon>
        <taxon>Psychodidae</taxon>
        <taxon>Lutzomyia</taxon>
        <taxon>Lutzomyia</taxon>
    </lineage>
</organism>
<accession>A0A7G3B5D8</accession>
<reference evidence="2" key="1">
    <citation type="journal article" date="2020" name="BMC">
        <title>Leishmania infection induces a limited differential gene expression in the sand fly midgut.</title>
        <authorList>
            <person name="Coutinho-Abreu I.V."/>
            <person name="Serafim T.D."/>
            <person name="Meneses C."/>
            <person name="Kamhawi S."/>
            <person name="Oliveira F."/>
            <person name="Valenzuela J.G."/>
        </authorList>
    </citation>
    <scope>NUCLEOTIDE SEQUENCE</scope>
    <source>
        <strain evidence="2">Jacobina</strain>
        <tissue evidence="2">Midgut</tissue>
    </source>
</reference>
<evidence type="ECO:0000313" key="2">
    <source>
        <dbReference type="EMBL" id="MBC1179697.1"/>
    </source>
</evidence>
<feature type="transmembrane region" description="Helical" evidence="1">
    <location>
        <begin position="6"/>
        <end position="24"/>
    </location>
</feature>
<sequence>MIPIGSLIIIAHIAIICVIPLLICRRFTGFERLTALRGELLLLTICVQVAKVENGTILRFTIGTIKFAYVHFARTLLWRQGFNFGSLRGGWCDHNLRHEALGHLTGIHSIYSHFHFCPNPLINNNHLRLSRWLLWLLHLRQGEG</sequence>
<keyword evidence="1" id="KW-0812">Transmembrane</keyword>